<sequence>MKSKNTWFVYIQEIVGNKECLIASNLTQIEAQELCDEYRRTLERNSPNEYASYGEINHDAYIAKRLGLV</sequence>
<name>A0A414WS98_BACOV</name>
<dbReference type="EMBL" id="QRJR01000034">
    <property type="protein sequence ID" value="RHH40373.1"/>
    <property type="molecule type" value="Genomic_DNA"/>
</dbReference>
<comment type="caution">
    <text evidence="1">The sequence shown here is derived from an EMBL/GenBank/DDBJ whole genome shotgun (WGS) entry which is preliminary data.</text>
</comment>
<evidence type="ECO:0000313" key="1">
    <source>
        <dbReference type="EMBL" id="RHH40373.1"/>
    </source>
</evidence>
<dbReference type="AlphaFoldDB" id="A0A414WS98"/>
<organism evidence="1 2">
    <name type="scientific">Bacteroides ovatus</name>
    <dbReference type="NCBI Taxonomy" id="28116"/>
    <lineage>
        <taxon>Bacteria</taxon>
        <taxon>Pseudomonadati</taxon>
        <taxon>Bacteroidota</taxon>
        <taxon>Bacteroidia</taxon>
        <taxon>Bacteroidales</taxon>
        <taxon>Bacteroidaceae</taxon>
        <taxon>Bacteroides</taxon>
    </lineage>
</organism>
<dbReference type="RefSeq" id="WP_118299757.1">
    <property type="nucleotide sequence ID" value="NZ_JADNHX010000024.1"/>
</dbReference>
<evidence type="ECO:0000313" key="2">
    <source>
        <dbReference type="Proteomes" id="UP000283329"/>
    </source>
</evidence>
<accession>A0A414WS98</accession>
<protein>
    <submittedName>
        <fullName evidence="1">Uncharacterized protein</fullName>
    </submittedName>
</protein>
<dbReference type="Proteomes" id="UP000283329">
    <property type="component" value="Unassembled WGS sequence"/>
</dbReference>
<gene>
    <name evidence="1" type="ORF">DW206_22705</name>
</gene>
<reference evidence="1 2" key="1">
    <citation type="submission" date="2018-08" db="EMBL/GenBank/DDBJ databases">
        <title>A genome reference for cultivated species of the human gut microbiota.</title>
        <authorList>
            <person name="Zou Y."/>
            <person name="Xue W."/>
            <person name="Luo G."/>
        </authorList>
    </citation>
    <scope>NUCLEOTIDE SEQUENCE [LARGE SCALE GENOMIC DNA]</scope>
    <source>
        <strain evidence="1 2">AM17-48</strain>
    </source>
</reference>
<proteinExistence type="predicted"/>